<keyword evidence="4 7" id="KW-0195">Cyclin</keyword>
<proteinExistence type="inferred from homology"/>
<protein>
    <recommendedName>
        <fullName evidence="6">B-like cyclin</fullName>
    </recommendedName>
</protein>
<dbReference type="InterPro" id="IPR013763">
    <property type="entry name" value="Cyclin-like_dom"/>
</dbReference>
<evidence type="ECO:0000256" key="3">
    <source>
        <dbReference type="ARBA" id="ARBA00022618"/>
    </source>
</evidence>
<dbReference type="SMART" id="SM01332">
    <property type="entry name" value="Cyclin_C"/>
    <property type="match status" value="1"/>
</dbReference>
<dbReference type="AlphaFoldDB" id="A0A2N9IYT7"/>
<evidence type="ECO:0000256" key="4">
    <source>
        <dbReference type="ARBA" id="ARBA00023127"/>
    </source>
</evidence>
<evidence type="ECO:0000256" key="6">
    <source>
        <dbReference type="ARBA" id="ARBA00032263"/>
    </source>
</evidence>
<dbReference type="FunFam" id="1.10.472.10:FF:000040">
    <property type="entry name" value="D6-type cyclin"/>
    <property type="match status" value="1"/>
</dbReference>
<name>A0A2N9IYT7_FAGSY</name>
<dbReference type="PANTHER" id="PTHR10177">
    <property type="entry name" value="CYCLINS"/>
    <property type="match status" value="1"/>
</dbReference>
<evidence type="ECO:0000256" key="2">
    <source>
        <dbReference type="ARBA" id="ARBA00011177"/>
    </source>
</evidence>
<dbReference type="Pfam" id="PF00134">
    <property type="entry name" value="Cyclin_N"/>
    <property type="match status" value="1"/>
</dbReference>
<dbReference type="GO" id="GO:0051301">
    <property type="term" value="P:cell division"/>
    <property type="evidence" value="ECO:0007669"/>
    <property type="project" value="UniProtKB-KW"/>
</dbReference>
<evidence type="ECO:0000256" key="1">
    <source>
        <dbReference type="ARBA" id="ARBA00009065"/>
    </source>
</evidence>
<sequence length="310" mass="35330">MEFDLENPLTNFNESHSDVFTSLFLTESEHMPSENYFQSLKANDFDITVRRETISLISQLSCNLDPLLSYLAVNYHDRFLSSQGLLQPKPWVLRLLAISCVSLAAKMKETEHFLVDFQGDGGLIFDTQTIERMEVLILGALKWRMRSVTPFSFISYFISLFKLRDPPLKQAIKARATEIIFKAQNEIKLLEFKPSIIAASALLSAAHELLPLQYPCFRKATSNCSYEKLLQCYSAMQDIVIDGYESVFDMVSSSVTPVNVLDQQFSSAESEKTNAIITSSTLRSERDIKRRRIIGYCDNLTVQISRIQQC</sequence>
<reference evidence="10" key="1">
    <citation type="submission" date="2018-02" db="EMBL/GenBank/DDBJ databases">
        <authorList>
            <person name="Cohen D.B."/>
            <person name="Kent A.D."/>
        </authorList>
    </citation>
    <scope>NUCLEOTIDE SEQUENCE</scope>
</reference>
<dbReference type="InterPro" id="IPR006671">
    <property type="entry name" value="Cyclin_N"/>
</dbReference>
<dbReference type="InterPro" id="IPR039361">
    <property type="entry name" value="Cyclin"/>
</dbReference>
<evidence type="ECO:0000259" key="8">
    <source>
        <dbReference type="SMART" id="SM00385"/>
    </source>
</evidence>
<dbReference type="InterPro" id="IPR036915">
    <property type="entry name" value="Cyclin-like_sf"/>
</dbReference>
<evidence type="ECO:0000259" key="9">
    <source>
        <dbReference type="SMART" id="SM01332"/>
    </source>
</evidence>
<dbReference type="FunFam" id="1.10.472.10:FF:000060">
    <property type="entry name" value="D6-type cyclin"/>
    <property type="match status" value="1"/>
</dbReference>
<gene>
    <name evidence="10" type="ORF">FSB_LOCUS57944</name>
</gene>
<keyword evidence="5" id="KW-0131">Cell cycle</keyword>
<feature type="domain" description="Cyclin-like" evidence="8">
    <location>
        <begin position="55"/>
        <end position="139"/>
    </location>
</feature>
<keyword evidence="3" id="KW-0132">Cell division</keyword>
<feature type="domain" description="Cyclin-like" evidence="8">
    <location>
        <begin position="152"/>
        <end position="238"/>
    </location>
</feature>
<dbReference type="Pfam" id="PF02984">
    <property type="entry name" value="Cyclin_C"/>
    <property type="match status" value="1"/>
</dbReference>
<evidence type="ECO:0000256" key="7">
    <source>
        <dbReference type="RuleBase" id="RU000383"/>
    </source>
</evidence>
<dbReference type="SMART" id="SM00385">
    <property type="entry name" value="CYCLIN"/>
    <property type="match status" value="2"/>
</dbReference>
<dbReference type="EMBL" id="OIVN01006299">
    <property type="protein sequence ID" value="SPD30062.1"/>
    <property type="molecule type" value="Genomic_DNA"/>
</dbReference>
<evidence type="ECO:0000256" key="5">
    <source>
        <dbReference type="ARBA" id="ARBA00023306"/>
    </source>
</evidence>
<comment type="similarity">
    <text evidence="1">Belongs to the cyclin family. Cyclin D subfamily.</text>
</comment>
<accession>A0A2N9IYT7</accession>
<dbReference type="InterPro" id="IPR004367">
    <property type="entry name" value="Cyclin_C-dom"/>
</dbReference>
<evidence type="ECO:0000313" key="10">
    <source>
        <dbReference type="EMBL" id="SPD30062.1"/>
    </source>
</evidence>
<dbReference type="Gene3D" id="1.10.472.10">
    <property type="entry name" value="Cyclin-like"/>
    <property type="match status" value="2"/>
</dbReference>
<comment type="subunit">
    <text evidence="2">Interacts with the CDC2 protein kinase to form a serine/threonine kinase holoenzyme complex also known as maturation promoting factor (MPF). The cyclin subunit imparts substrate specificity to the complex.</text>
</comment>
<dbReference type="SUPFAM" id="SSF47954">
    <property type="entry name" value="Cyclin-like"/>
    <property type="match status" value="2"/>
</dbReference>
<organism evidence="10">
    <name type="scientific">Fagus sylvatica</name>
    <name type="common">Beechnut</name>
    <dbReference type="NCBI Taxonomy" id="28930"/>
    <lineage>
        <taxon>Eukaryota</taxon>
        <taxon>Viridiplantae</taxon>
        <taxon>Streptophyta</taxon>
        <taxon>Embryophyta</taxon>
        <taxon>Tracheophyta</taxon>
        <taxon>Spermatophyta</taxon>
        <taxon>Magnoliopsida</taxon>
        <taxon>eudicotyledons</taxon>
        <taxon>Gunneridae</taxon>
        <taxon>Pentapetalae</taxon>
        <taxon>rosids</taxon>
        <taxon>fabids</taxon>
        <taxon>Fagales</taxon>
        <taxon>Fagaceae</taxon>
        <taxon>Fagus</taxon>
    </lineage>
</organism>
<feature type="domain" description="Cyclin C-terminal" evidence="9">
    <location>
        <begin position="148"/>
        <end position="260"/>
    </location>
</feature>